<dbReference type="InterPro" id="IPR000467">
    <property type="entry name" value="G_patch_dom"/>
</dbReference>
<dbReference type="SMART" id="SM00443">
    <property type="entry name" value="G_patch"/>
    <property type="match status" value="1"/>
</dbReference>
<accession>E6ZP55</accession>
<comment type="subcellular location">
    <subcellularLocation>
        <location evidence="1">Nucleus</location>
    </subcellularLocation>
</comment>
<organism evidence="10 11">
    <name type="scientific">Sporisorium reilianum (strain SRZ2)</name>
    <name type="common">Maize head smut fungus</name>
    <dbReference type="NCBI Taxonomy" id="999809"/>
    <lineage>
        <taxon>Eukaryota</taxon>
        <taxon>Fungi</taxon>
        <taxon>Dikarya</taxon>
        <taxon>Basidiomycota</taxon>
        <taxon>Ustilaginomycotina</taxon>
        <taxon>Ustilaginomycetes</taxon>
        <taxon>Ustilaginales</taxon>
        <taxon>Ustilaginaceae</taxon>
        <taxon>Sporisorium</taxon>
    </lineage>
</organism>
<evidence type="ECO:0000256" key="2">
    <source>
        <dbReference type="ARBA" id="ARBA00022664"/>
    </source>
</evidence>
<feature type="domain" description="G-patch" evidence="9">
    <location>
        <begin position="473"/>
        <end position="537"/>
    </location>
</feature>
<dbReference type="InterPro" id="IPR000504">
    <property type="entry name" value="RRM_dom"/>
</dbReference>
<keyword evidence="3 6" id="KW-0694">RNA-binding</keyword>
<dbReference type="AlphaFoldDB" id="E6ZP55"/>
<dbReference type="OrthoDB" id="5411533at2759"/>
<dbReference type="VEuPathDB" id="FungiDB:sr15472"/>
<feature type="region of interest" description="Disordered" evidence="7">
    <location>
        <begin position="428"/>
        <end position="450"/>
    </location>
</feature>
<dbReference type="PANTHER" id="PTHR13288:SF8">
    <property type="entry name" value="SPLICING FACTOR 45"/>
    <property type="match status" value="1"/>
</dbReference>
<feature type="region of interest" description="Disordered" evidence="7">
    <location>
        <begin position="1"/>
        <end position="81"/>
    </location>
</feature>
<evidence type="ECO:0000256" key="6">
    <source>
        <dbReference type="PROSITE-ProRule" id="PRU00176"/>
    </source>
</evidence>
<evidence type="ECO:0000259" key="8">
    <source>
        <dbReference type="PROSITE" id="PS50102"/>
    </source>
</evidence>
<dbReference type="GO" id="GO:0071011">
    <property type="term" value="C:precatalytic spliceosome"/>
    <property type="evidence" value="ECO:0007669"/>
    <property type="project" value="TreeGrafter"/>
</dbReference>
<dbReference type="GO" id="GO:0045292">
    <property type="term" value="P:mRNA cis splicing, via spliceosome"/>
    <property type="evidence" value="ECO:0007669"/>
    <property type="project" value="InterPro"/>
</dbReference>
<feature type="region of interest" description="Disordered" evidence="7">
    <location>
        <begin position="200"/>
        <end position="289"/>
    </location>
</feature>
<dbReference type="Pfam" id="PF01585">
    <property type="entry name" value="G-patch"/>
    <property type="match status" value="1"/>
</dbReference>
<dbReference type="PROSITE" id="PS50174">
    <property type="entry name" value="G_PATCH"/>
    <property type="match status" value="1"/>
</dbReference>
<keyword evidence="11" id="KW-1185">Reference proteome</keyword>
<feature type="compositionally biased region" description="Pro residues" evidence="7">
    <location>
        <begin position="433"/>
        <end position="443"/>
    </location>
</feature>
<evidence type="ECO:0000313" key="11">
    <source>
        <dbReference type="Proteomes" id="UP000008867"/>
    </source>
</evidence>
<dbReference type="SUPFAM" id="SSF54928">
    <property type="entry name" value="RNA-binding domain, RBD"/>
    <property type="match status" value="1"/>
</dbReference>
<feature type="region of interest" description="Disordered" evidence="7">
    <location>
        <begin position="314"/>
        <end position="333"/>
    </location>
</feature>
<evidence type="ECO:0000256" key="5">
    <source>
        <dbReference type="ARBA" id="ARBA00023242"/>
    </source>
</evidence>
<gene>
    <name evidence="10" type="ORF">sr15472</name>
</gene>
<feature type="region of interest" description="Disordered" evidence="7">
    <location>
        <begin position="346"/>
        <end position="373"/>
    </location>
</feature>
<dbReference type="InterPro" id="IPR003954">
    <property type="entry name" value="RRM_euk-type"/>
</dbReference>
<keyword evidence="2" id="KW-0507">mRNA processing</keyword>
<dbReference type="InterPro" id="IPR035979">
    <property type="entry name" value="RBD_domain_sf"/>
</dbReference>
<feature type="compositionally biased region" description="Acidic residues" evidence="7">
    <location>
        <begin position="240"/>
        <end position="249"/>
    </location>
</feature>
<name>E6ZP55_SPORE</name>
<dbReference type="CDD" id="cd12374">
    <property type="entry name" value="RRM_UHM_SPF45_PUF60"/>
    <property type="match status" value="1"/>
</dbReference>
<evidence type="ECO:0000256" key="1">
    <source>
        <dbReference type="ARBA" id="ARBA00004123"/>
    </source>
</evidence>
<feature type="compositionally biased region" description="Low complexity" evidence="7">
    <location>
        <begin position="131"/>
        <end position="151"/>
    </location>
</feature>
<protein>
    <submittedName>
        <fullName evidence="10">Conserved hypothetcial protein</fullName>
    </submittedName>
</protein>
<evidence type="ECO:0000256" key="7">
    <source>
        <dbReference type="SAM" id="MobiDB-lite"/>
    </source>
</evidence>
<feature type="compositionally biased region" description="Basic residues" evidence="7">
    <location>
        <begin position="261"/>
        <end position="272"/>
    </location>
</feature>
<evidence type="ECO:0000256" key="4">
    <source>
        <dbReference type="ARBA" id="ARBA00023187"/>
    </source>
</evidence>
<feature type="compositionally biased region" description="Polar residues" evidence="7">
    <location>
        <begin position="362"/>
        <end position="372"/>
    </location>
</feature>
<evidence type="ECO:0000313" key="10">
    <source>
        <dbReference type="EMBL" id="CBQ69012.1"/>
    </source>
</evidence>
<feature type="compositionally biased region" description="Acidic residues" evidence="7">
    <location>
        <begin position="316"/>
        <end position="328"/>
    </location>
</feature>
<dbReference type="InterPro" id="IPR040052">
    <property type="entry name" value="RBM17"/>
</dbReference>
<evidence type="ECO:0000256" key="3">
    <source>
        <dbReference type="ARBA" id="ARBA00022884"/>
    </source>
</evidence>
<dbReference type="GO" id="GO:0003723">
    <property type="term" value="F:RNA binding"/>
    <property type="evidence" value="ECO:0007669"/>
    <property type="project" value="UniProtKB-UniRule"/>
</dbReference>
<proteinExistence type="predicted"/>
<dbReference type="SMART" id="SM00361">
    <property type="entry name" value="RRM_1"/>
    <property type="match status" value="1"/>
</dbReference>
<feature type="domain" description="RRM" evidence="8">
    <location>
        <begin position="537"/>
        <end position="618"/>
    </location>
</feature>
<dbReference type="FunFam" id="3.30.70.330:FF:000382">
    <property type="entry name" value="G-patch domain-containing protein"/>
    <property type="match status" value="1"/>
</dbReference>
<evidence type="ECO:0000259" key="9">
    <source>
        <dbReference type="PROSITE" id="PS50174"/>
    </source>
</evidence>
<dbReference type="HOGENOM" id="CLU_429703_0_0_1"/>
<dbReference type="Proteomes" id="UP000008867">
    <property type="component" value="Chromosome 13"/>
</dbReference>
<feature type="compositionally biased region" description="Low complexity" evidence="7">
    <location>
        <begin position="30"/>
        <end position="72"/>
    </location>
</feature>
<feature type="compositionally biased region" description="Basic and acidic residues" evidence="7">
    <location>
        <begin position="213"/>
        <end position="239"/>
    </location>
</feature>
<keyword evidence="4" id="KW-0508">mRNA splicing</keyword>
<dbReference type="PANTHER" id="PTHR13288">
    <property type="entry name" value="SPLICING FACTOR 45 SPF45"/>
    <property type="match status" value="1"/>
</dbReference>
<feature type="region of interest" description="Disordered" evidence="7">
    <location>
        <begin position="118"/>
        <end position="166"/>
    </location>
</feature>
<dbReference type="InterPro" id="IPR012677">
    <property type="entry name" value="Nucleotide-bd_a/b_plait_sf"/>
</dbReference>
<reference evidence="10 11" key="1">
    <citation type="journal article" date="2010" name="Science">
        <title>Pathogenicity determinants in smut fungi revealed by genome comparison.</title>
        <authorList>
            <person name="Schirawski J."/>
            <person name="Mannhaupt G."/>
            <person name="Muench K."/>
            <person name="Brefort T."/>
            <person name="Schipper K."/>
            <person name="Doehlemann G."/>
            <person name="Di Stasio M."/>
            <person name="Roessel N."/>
            <person name="Mendoza-Mendoza A."/>
            <person name="Pester D."/>
            <person name="Mueller O."/>
            <person name="Winterberg B."/>
            <person name="Meyer E."/>
            <person name="Ghareeb H."/>
            <person name="Wollenberg T."/>
            <person name="Muensterkoetter M."/>
            <person name="Wong P."/>
            <person name="Walter M."/>
            <person name="Stukenbrock E."/>
            <person name="Gueldener U."/>
            <person name="Kahmann R."/>
        </authorList>
    </citation>
    <scope>NUCLEOTIDE SEQUENCE [LARGE SCALE GENOMIC DNA]</scope>
    <source>
        <strain evidence="11">SRZ2</strain>
    </source>
</reference>
<dbReference type="eggNOG" id="KOG1996">
    <property type="taxonomic scope" value="Eukaryota"/>
</dbReference>
<feature type="compositionally biased region" description="Polar residues" evidence="7">
    <location>
        <begin position="346"/>
        <end position="355"/>
    </location>
</feature>
<dbReference type="EMBL" id="FQ311434">
    <property type="protein sequence ID" value="CBQ69012.1"/>
    <property type="molecule type" value="Genomic_DNA"/>
</dbReference>
<dbReference type="PROSITE" id="PS50102">
    <property type="entry name" value="RRM"/>
    <property type="match status" value="1"/>
</dbReference>
<sequence>MPAPNQAFRGASLYSGIFDTAEPSQPPQQDPSRSQASTSTSQAAGSGPSSSTTKDASSGTAATASDAAGPPKTSATGWSAALRFAPRRTTAAAKAKPRPNAAFVASFAPATTADADTVEAPKGALSRAPGVAPKPSSSTASATEPVAPTTEGEVSSANTDPTPARTLAGLATSDLNLTALALPQSDTDDEWLLSQLEKYPVTEPPPFTLPPEEIERDKALARKAAEARGETRYSSHYDDVDGGDDEDADVNGFFSTSAGKRAARKKKKRKRGTSPPAGPNMNAEYDPRIPNDYMAYKQLVYDRRRAELEFQQWQQEQEEGWGEEEEEEWHNNEDMEETMRFNQPSTLTSVRGQSNDLHKESATPSRAVQGSTGEEAYARRVALSAVPSTSSDAVAAAVPASGEEAYQRRVAMTNATTGEEAYLRRLGMSQASPPGPPPGPPPDALTARQSAAAAIAARLGSLQPCAATSSSDPATFATRLMASYGHVPGHGLGASLHGMVEPLTVTATRGRGHIIDAAQYAHTHSDAQRYGSAAASRVIVLLNMPPDAHAQHDLIDDVAQECAKFGIVQRVFVHRCEGEGEVRVFVQFTGEAGSWKAVRNLHGRWFEGRQLQALYYDAAAFERSCFDLPLSRPSSDT</sequence>
<dbReference type="Gene3D" id="3.30.70.330">
    <property type="match status" value="1"/>
</dbReference>
<keyword evidence="5" id="KW-0539">Nucleus</keyword>
<feature type="compositionally biased region" description="Polar residues" evidence="7">
    <location>
        <begin position="152"/>
        <end position="161"/>
    </location>
</feature>